<keyword evidence="2" id="KW-0964">Secreted</keyword>
<dbReference type="SMART" id="SM00034">
    <property type="entry name" value="CLECT"/>
    <property type="match status" value="1"/>
</dbReference>
<dbReference type="GeneID" id="110090275"/>
<keyword evidence="5" id="KW-1185">Reference proteome</keyword>
<dbReference type="InterPro" id="IPR001304">
    <property type="entry name" value="C-type_lectin-like"/>
</dbReference>
<dbReference type="Gene3D" id="3.10.100.10">
    <property type="entry name" value="Mannose-Binding Protein A, subunit A"/>
    <property type="match status" value="1"/>
</dbReference>
<dbReference type="PRINTS" id="PR01504">
    <property type="entry name" value="PNCREATITSAP"/>
</dbReference>
<evidence type="ECO:0000313" key="6">
    <source>
        <dbReference type="RefSeq" id="XP_072858502.1"/>
    </source>
</evidence>
<dbReference type="InterPro" id="IPR016187">
    <property type="entry name" value="CTDL_fold"/>
</dbReference>
<evidence type="ECO:0000259" key="4">
    <source>
        <dbReference type="PROSITE" id="PS50041"/>
    </source>
</evidence>
<proteinExistence type="predicted"/>
<feature type="domain" description="C-type lectin" evidence="4">
    <location>
        <begin position="81"/>
        <end position="202"/>
    </location>
</feature>
<dbReference type="Proteomes" id="UP001652642">
    <property type="component" value="Chromosome 5"/>
</dbReference>
<dbReference type="Pfam" id="PF00059">
    <property type="entry name" value="Lectin_C"/>
    <property type="match status" value="1"/>
</dbReference>
<accession>A0ABM5GLH0</accession>
<organism evidence="5 6">
    <name type="scientific">Pogona vitticeps</name>
    <name type="common">central bearded dragon</name>
    <dbReference type="NCBI Taxonomy" id="103695"/>
    <lineage>
        <taxon>Eukaryota</taxon>
        <taxon>Metazoa</taxon>
        <taxon>Chordata</taxon>
        <taxon>Craniata</taxon>
        <taxon>Vertebrata</taxon>
        <taxon>Euteleostomi</taxon>
        <taxon>Lepidosauria</taxon>
        <taxon>Squamata</taxon>
        <taxon>Bifurcata</taxon>
        <taxon>Unidentata</taxon>
        <taxon>Episquamata</taxon>
        <taxon>Toxicofera</taxon>
        <taxon>Iguania</taxon>
        <taxon>Acrodonta</taxon>
        <taxon>Agamidae</taxon>
        <taxon>Amphibolurinae</taxon>
        <taxon>Pogona</taxon>
    </lineage>
</organism>
<dbReference type="SUPFAM" id="SSF56436">
    <property type="entry name" value="C-type lectin-like"/>
    <property type="match status" value="1"/>
</dbReference>
<dbReference type="PROSITE" id="PS00615">
    <property type="entry name" value="C_TYPE_LECTIN_1"/>
    <property type="match status" value="1"/>
</dbReference>
<protein>
    <submittedName>
        <fullName evidence="6">C-type lectin-like</fullName>
    </submittedName>
</protein>
<dbReference type="InterPro" id="IPR016186">
    <property type="entry name" value="C-type_lectin-like/link_sf"/>
</dbReference>
<dbReference type="PANTHER" id="PTHR22803">
    <property type="entry name" value="MANNOSE, PHOSPHOLIPASE, LECTIN RECEPTOR RELATED"/>
    <property type="match status" value="1"/>
</dbReference>
<keyword evidence="3" id="KW-1015">Disulfide bond</keyword>
<reference evidence="6" key="1">
    <citation type="submission" date="2025-08" db="UniProtKB">
        <authorList>
            <consortium name="RefSeq"/>
        </authorList>
    </citation>
    <scope>IDENTIFICATION</scope>
</reference>
<dbReference type="PROSITE" id="PS50041">
    <property type="entry name" value="C_TYPE_LECTIN_2"/>
    <property type="match status" value="1"/>
</dbReference>
<dbReference type="InterPro" id="IPR050111">
    <property type="entry name" value="C-type_lectin/snaclec_domain"/>
</dbReference>
<gene>
    <name evidence="6" type="primary">LOC110090275</name>
</gene>
<sequence>MEAVRDRCNQLSFVYTPPFFPPRQMGPLFDYRVYFVCLLAPTLFLRLGSSRSSTPNVTLGHHGCIDGAKCKEKCPSEWMFYEDTCYGVFTDVAAWDEAEATCFRYHQSHLASILDEEEMTAISKFVTTNYKSVGPIWIGLHDPFANRRWRWTDLSLSSYLSWNDKEPNGRKKKELCVHLVVNREYMRWNDAKCSMEMAFICKYHL</sequence>
<name>A0ABM5GLH0_9SAUR</name>
<dbReference type="InterPro" id="IPR018378">
    <property type="entry name" value="C-type_lectin_CS"/>
</dbReference>
<evidence type="ECO:0000256" key="1">
    <source>
        <dbReference type="ARBA" id="ARBA00004613"/>
    </source>
</evidence>
<evidence type="ECO:0000256" key="2">
    <source>
        <dbReference type="ARBA" id="ARBA00022525"/>
    </source>
</evidence>
<evidence type="ECO:0000313" key="5">
    <source>
        <dbReference type="Proteomes" id="UP001652642"/>
    </source>
</evidence>
<evidence type="ECO:0000256" key="3">
    <source>
        <dbReference type="ARBA" id="ARBA00023157"/>
    </source>
</evidence>
<dbReference type="RefSeq" id="XP_072858502.1">
    <property type="nucleotide sequence ID" value="XM_073002401.1"/>
</dbReference>
<comment type="subcellular location">
    <subcellularLocation>
        <location evidence="1">Secreted</location>
    </subcellularLocation>
</comment>